<dbReference type="AlphaFoldDB" id="A0AAE9DQA9"/>
<gene>
    <name evidence="3" type="ORF">L3Y34_014225</name>
</gene>
<evidence type="ECO:0000256" key="1">
    <source>
        <dbReference type="SAM" id="MobiDB-lite"/>
    </source>
</evidence>
<keyword evidence="2" id="KW-1133">Transmembrane helix</keyword>
<feature type="transmembrane region" description="Helical" evidence="2">
    <location>
        <begin position="6"/>
        <end position="29"/>
    </location>
</feature>
<keyword evidence="2" id="KW-0812">Transmembrane</keyword>
<organism evidence="3 4">
    <name type="scientific">Caenorhabditis briggsae</name>
    <dbReference type="NCBI Taxonomy" id="6238"/>
    <lineage>
        <taxon>Eukaryota</taxon>
        <taxon>Metazoa</taxon>
        <taxon>Ecdysozoa</taxon>
        <taxon>Nematoda</taxon>
        <taxon>Chromadorea</taxon>
        <taxon>Rhabditida</taxon>
        <taxon>Rhabditina</taxon>
        <taxon>Rhabditomorpha</taxon>
        <taxon>Rhabditoidea</taxon>
        <taxon>Rhabditidae</taxon>
        <taxon>Peloderinae</taxon>
        <taxon>Caenorhabditis</taxon>
    </lineage>
</organism>
<dbReference type="Proteomes" id="UP000827892">
    <property type="component" value="Chromosome I"/>
</dbReference>
<dbReference type="EMBL" id="CP090891">
    <property type="protein sequence ID" value="ULU09686.1"/>
    <property type="molecule type" value="Genomic_DNA"/>
</dbReference>
<protein>
    <submittedName>
        <fullName evidence="3">Uncharacterized protein</fullName>
    </submittedName>
</protein>
<evidence type="ECO:0000313" key="3">
    <source>
        <dbReference type="EMBL" id="ULU09686.1"/>
    </source>
</evidence>
<accession>A0AAE9DQA9</accession>
<name>A0AAE9DQA9_CAEBR</name>
<keyword evidence="2" id="KW-0472">Membrane</keyword>
<evidence type="ECO:0000256" key="2">
    <source>
        <dbReference type="SAM" id="Phobius"/>
    </source>
</evidence>
<reference evidence="3 4" key="1">
    <citation type="submission" date="2022-05" db="EMBL/GenBank/DDBJ databases">
        <title>Chromosome-level reference genomes for two strains of Caenorhabditis briggsae: an improved platform for comparative genomics.</title>
        <authorList>
            <person name="Stevens L."/>
            <person name="Andersen E.C."/>
        </authorList>
    </citation>
    <scope>NUCLEOTIDE SEQUENCE [LARGE SCALE GENOMIC DNA]</scope>
    <source>
        <strain evidence="3">QX1410_ONT</strain>
        <tissue evidence="3">Whole-organism</tissue>
    </source>
</reference>
<proteinExistence type="predicted"/>
<feature type="region of interest" description="Disordered" evidence="1">
    <location>
        <begin position="37"/>
        <end position="62"/>
    </location>
</feature>
<sequence length="117" mass="12542">MAVAEIIIACMAVSMLLMCCITCFILYVYHKTSSRLRRASRGRTPKQVQQLPPSVEDPAPPVAVVPPVAVTTSSEADGKKIDGFQKISTPAAEKRPAGLRIDTNKVCPAQSAIAMET</sequence>
<evidence type="ECO:0000313" key="4">
    <source>
        <dbReference type="Proteomes" id="UP000827892"/>
    </source>
</evidence>